<feature type="region of interest" description="Disordered" evidence="1">
    <location>
        <begin position="249"/>
        <end position="268"/>
    </location>
</feature>
<organism evidence="3 4">
    <name type="scientific">Chrysochromulina tobinii</name>
    <dbReference type="NCBI Taxonomy" id="1460289"/>
    <lineage>
        <taxon>Eukaryota</taxon>
        <taxon>Haptista</taxon>
        <taxon>Haptophyta</taxon>
        <taxon>Prymnesiophyceae</taxon>
        <taxon>Prymnesiales</taxon>
        <taxon>Chrysochromulinaceae</taxon>
        <taxon>Chrysochromulina</taxon>
    </lineage>
</organism>
<dbReference type="AlphaFoldDB" id="A0A0M0LNX8"/>
<dbReference type="EMBL" id="JWZX01000505">
    <property type="protein sequence ID" value="KOO52785.1"/>
    <property type="molecule type" value="Genomic_DNA"/>
</dbReference>
<keyword evidence="2" id="KW-1133">Transmembrane helix</keyword>
<evidence type="ECO:0000256" key="1">
    <source>
        <dbReference type="SAM" id="MobiDB-lite"/>
    </source>
</evidence>
<name>A0A0M0LNX8_9EUKA</name>
<keyword evidence="2" id="KW-0812">Transmembrane</keyword>
<protein>
    <submittedName>
        <fullName evidence="3">Uncharacterized protein</fullName>
    </submittedName>
</protein>
<reference evidence="4" key="1">
    <citation type="journal article" date="2015" name="PLoS Genet.">
        <title>Genome Sequence and Transcriptome Analyses of Chrysochromulina tobin: Metabolic Tools for Enhanced Algal Fitness in the Prominent Order Prymnesiales (Haptophyceae).</title>
        <authorList>
            <person name="Hovde B.T."/>
            <person name="Deodato C.R."/>
            <person name="Hunsperger H.M."/>
            <person name="Ryken S.A."/>
            <person name="Yost W."/>
            <person name="Jha R.K."/>
            <person name="Patterson J."/>
            <person name="Monnat R.J. Jr."/>
            <person name="Barlow S.B."/>
            <person name="Starkenburg S.R."/>
            <person name="Cattolico R.A."/>
        </authorList>
    </citation>
    <scope>NUCLEOTIDE SEQUENCE</scope>
    <source>
        <strain evidence="4">CCMP291</strain>
    </source>
</reference>
<keyword evidence="4" id="KW-1185">Reference proteome</keyword>
<sequence>MQALRGVFGLFGYDSETSSTSRMPAASQSARLHGAGALGSGEVHTSININAPTPWRLPGEDAEWTPNAPAAAAATSSADDALRSALIRSALAHGVRTVPISEDSEQSESLAQRLANIDPKDYPRVQFVQGEYRPKVYSPSHMNLTVNQSLCIAFMLVLLLLAGTISLSLYVAILSTRLWEYEDIVYHLNMTMNKKFHEEKMRLDRNDASASDLMSEVGRLNATVLTLQEDIALMASNISDLRREVSTRPDLPSILPQSRPDLPSPSAPLVEQSVEERARRLEASVALAFSALADHAARLACLEGNVTEQSGRWIELDDGGPLRSP</sequence>
<feature type="transmembrane region" description="Helical" evidence="2">
    <location>
        <begin position="152"/>
        <end position="173"/>
    </location>
</feature>
<evidence type="ECO:0000256" key="2">
    <source>
        <dbReference type="SAM" id="Phobius"/>
    </source>
</evidence>
<evidence type="ECO:0000313" key="4">
    <source>
        <dbReference type="Proteomes" id="UP000037460"/>
    </source>
</evidence>
<evidence type="ECO:0000313" key="3">
    <source>
        <dbReference type="EMBL" id="KOO52785.1"/>
    </source>
</evidence>
<gene>
    <name evidence="3" type="ORF">Ctob_011649</name>
</gene>
<accession>A0A0M0LNX8</accession>
<dbReference type="Proteomes" id="UP000037460">
    <property type="component" value="Unassembled WGS sequence"/>
</dbReference>
<comment type="caution">
    <text evidence="3">The sequence shown here is derived from an EMBL/GenBank/DDBJ whole genome shotgun (WGS) entry which is preliminary data.</text>
</comment>
<keyword evidence="2" id="KW-0472">Membrane</keyword>
<proteinExistence type="predicted"/>